<evidence type="ECO:0000256" key="3">
    <source>
        <dbReference type="ARBA" id="ARBA00022679"/>
    </source>
</evidence>
<dbReference type="OrthoDB" id="3264206at2"/>
<feature type="transmembrane region" description="Helical" evidence="8">
    <location>
        <begin position="32"/>
        <end position="51"/>
    </location>
</feature>
<comment type="subcellular location">
    <subcellularLocation>
        <location evidence="1">Periplasm</location>
    </subcellularLocation>
</comment>
<dbReference type="GO" id="GO:0016787">
    <property type="term" value="F:hydrolase activity"/>
    <property type="evidence" value="ECO:0007669"/>
    <property type="project" value="UniProtKB-KW"/>
</dbReference>
<keyword evidence="8" id="KW-1133">Transmembrane helix</keyword>
<keyword evidence="8" id="KW-0812">Transmembrane</keyword>
<dbReference type="Proteomes" id="UP000199494">
    <property type="component" value="Unassembled WGS sequence"/>
</dbReference>
<dbReference type="UniPathway" id="UPA00286"/>
<proteinExistence type="predicted"/>
<keyword evidence="5" id="KW-0574">Periplasm</keyword>
<keyword evidence="6" id="KW-0016">Alginate biosynthesis</keyword>
<dbReference type="GO" id="GO:0016740">
    <property type="term" value="F:transferase activity"/>
    <property type="evidence" value="ECO:0007669"/>
    <property type="project" value="UniProtKB-KW"/>
</dbReference>
<dbReference type="InterPro" id="IPR031811">
    <property type="entry name" value="ALGX/ALGJ_SGNH-like"/>
</dbReference>
<protein>
    <submittedName>
        <fullName evidence="9">SGNH hydrolase-like domain-containing protein, acetyltransferase AlgX</fullName>
    </submittedName>
</protein>
<dbReference type="EMBL" id="FMZE01000004">
    <property type="protein sequence ID" value="SDC86113.1"/>
    <property type="molecule type" value="Genomic_DNA"/>
</dbReference>
<evidence type="ECO:0000313" key="10">
    <source>
        <dbReference type="Proteomes" id="UP000199494"/>
    </source>
</evidence>
<reference evidence="9 10" key="1">
    <citation type="submission" date="2016-10" db="EMBL/GenBank/DDBJ databases">
        <authorList>
            <person name="de Groot N.N."/>
        </authorList>
    </citation>
    <scope>NUCLEOTIDE SEQUENCE [LARGE SCALE GENOMIC DNA]</scope>
    <source>
        <strain evidence="9 10">CGMCC 4.5506</strain>
    </source>
</reference>
<evidence type="ECO:0000256" key="1">
    <source>
        <dbReference type="ARBA" id="ARBA00004418"/>
    </source>
</evidence>
<evidence type="ECO:0000256" key="6">
    <source>
        <dbReference type="ARBA" id="ARBA00022841"/>
    </source>
</evidence>
<keyword evidence="10" id="KW-1185">Reference proteome</keyword>
<gene>
    <name evidence="9" type="ORF">SAMN05421630_104177</name>
</gene>
<organism evidence="9 10">
    <name type="scientific">Prauserella marina</name>
    <dbReference type="NCBI Taxonomy" id="530584"/>
    <lineage>
        <taxon>Bacteria</taxon>
        <taxon>Bacillati</taxon>
        <taxon>Actinomycetota</taxon>
        <taxon>Actinomycetes</taxon>
        <taxon>Pseudonocardiales</taxon>
        <taxon>Pseudonocardiaceae</taxon>
        <taxon>Prauserella</taxon>
    </lineage>
</organism>
<dbReference type="KEGG" id="pmad:BAY61_28800"/>
<evidence type="ECO:0000256" key="2">
    <source>
        <dbReference type="ARBA" id="ARBA00005182"/>
    </source>
</evidence>
<keyword evidence="3 9" id="KW-0808">Transferase</keyword>
<feature type="compositionally biased region" description="Low complexity" evidence="7">
    <location>
        <begin position="127"/>
        <end position="141"/>
    </location>
</feature>
<evidence type="ECO:0000313" key="9">
    <source>
        <dbReference type="EMBL" id="SDC86113.1"/>
    </source>
</evidence>
<keyword evidence="4" id="KW-0732">Signal</keyword>
<dbReference type="STRING" id="530584.SAMN05421630_104177"/>
<sequence length="436" mass="47293">MSNPQRDLPAVHEAWLPREHALHRPRHGGRQLVALISALVFFLAPNLMWVFGARPAEIENHELAGFPGITSGWAFFTDLPTWATDQLVFRAGAIEAADAISRTFFGEPAPLDQGGPGNSGPLPGDAPPTSSTESPSQPGTTEAEQGYRRVIEGKNGWLYYGYDVDGKCSPNRPFAETLGKVDELRGAVEDSGRRFVFVVVPDKATMVPQNLPDDYAGKDCAIPAGREFWRLVGQQTSALDLRGRLAQAESVLGKPVYYPNDSHWTDEGSIVMTREIAEAIQPGVSATWQSQGGGWGIGMADLARLLGRTEDKFTLTYNLRPDGVNDRTRNQLTNLDAPTHLTAEPIDATVNDRTLIFGDSFTAASSSYLPAGFSDLTILGYPSMGDNMTTTIDAFVDSEVVVVQAIERSVAGGNLPFTDQGFIDQVRKAMAARPVR</sequence>
<dbReference type="AlphaFoldDB" id="A0A222VXB2"/>
<comment type="pathway">
    <text evidence="2">Glycan biosynthesis; alginate biosynthesis.</text>
</comment>
<evidence type="ECO:0000256" key="5">
    <source>
        <dbReference type="ARBA" id="ARBA00022764"/>
    </source>
</evidence>
<evidence type="ECO:0000256" key="4">
    <source>
        <dbReference type="ARBA" id="ARBA00022729"/>
    </source>
</evidence>
<name>A0A222VXB2_9PSEU</name>
<feature type="region of interest" description="Disordered" evidence="7">
    <location>
        <begin position="105"/>
        <end position="147"/>
    </location>
</feature>
<evidence type="ECO:0000256" key="7">
    <source>
        <dbReference type="SAM" id="MobiDB-lite"/>
    </source>
</evidence>
<dbReference type="GO" id="GO:0042597">
    <property type="term" value="C:periplasmic space"/>
    <property type="evidence" value="ECO:0007669"/>
    <property type="project" value="UniProtKB-SubCell"/>
</dbReference>
<evidence type="ECO:0000256" key="8">
    <source>
        <dbReference type="SAM" id="Phobius"/>
    </source>
</evidence>
<accession>A0A222VXB2</accession>
<dbReference type="GO" id="GO:0042121">
    <property type="term" value="P:alginic acid biosynthetic process"/>
    <property type="evidence" value="ECO:0007669"/>
    <property type="project" value="UniProtKB-UniPathway"/>
</dbReference>
<keyword evidence="8" id="KW-0472">Membrane</keyword>
<dbReference type="RefSeq" id="WP_091803007.1">
    <property type="nucleotide sequence ID" value="NZ_CP016353.1"/>
</dbReference>
<dbReference type="Pfam" id="PF16822">
    <property type="entry name" value="ALGX"/>
    <property type="match status" value="1"/>
</dbReference>
<keyword evidence="9" id="KW-0378">Hydrolase</keyword>